<evidence type="ECO:0000313" key="2">
    <source>
        <dbReference type="EMBL" id="BAO73261.1"/>
    </source>
</evidence>
<dbReference type="NCBIfam" id="NF038292">
    <property type="entry name" value="SagF_ScfC"/>
    <property type="match status" value="1"/>
</dbReference>
<dbReference type="CDD" id="cd21835">
    <property type="entry name" value="SagF"/>
    <property type="match status" value="1"/>
</dbReference>
<protein>
    <submittedName>
        <fullName evidence="2">SagF protein</fullName>
    </submittedName>
</protein>
<dbReference type="Pfam" id="PF19393">
    <property type="entry name" value="DUF5968"/>
    <property type="match status" value="1"/>
</dbReference>
<dbReference type="AlphaFoldDB" id="A0A024FA26"/>
<name>A0A024FA26_STRCV</name>
<feature type="transmembrane region" description="Helical" evidence="1">
    <location>
        <begin position="134"/>
        <end position="159"/>
    </location>
</feature>
<proteinExistence type="predicted"/>
<gene>
    <name evidence="2" type="primary">sagF</name>
</gene>
<accession>A0A024FA26</accession>
<keyword evidence="1" id="KW-0812">Transmembrane</keyword>
<dbReference type="EMBL" id="AB839362">
    <property type="protein sequence ID" value="BAO73261.1"/>
    <property type="molecule type" value="Genomic_DNA"/>
</dbReference>
<feature type="transmembrane region" description="Helical" evidence="1">
    <location>
        <begin position="86"/>
        <end position="113"/>
    </location>
</feature>
<reference evidence="2" key="1">
    <citation type="journal article" date="2014" name="Microbiology">
        <title>A streptolysin S homologue is essential for beta-haemolytic Streptococcus constellatus subsp. constellatus cytotoxicity.</title>
        <authorList>
            <person name="Tabata A."/>
            <person name="Sato Y."/>
            <person name="Maya K."/>
            <person name="Nakano K."/>
            <person name="Kikuchi K."/>
            <person name="Whiley R.A."/>
            <person name="Ohkura K."/>
            <person name="Tomoyasu T."/>
            <person name="Nagamune H."/>
        </authorList>
    </citation>
    <scope>NUCLEOTIDE SEQUENCE</scope>
    <source>
        <strain evidence="2">W277</strain>
    </source>
</reference>
<feature type="transmembrane region" description="Helical" evidence="1">
    <location>
        <begin position="194"/>
        <end position="225"/>
    </location>
</feature>
<dbReference type="InterPro" id="IPR045350">
    <property type="entry name" value="DUF5968"/>
</dbReference>
<feature type="transmembrane region" description="Helical" evidence="1">
    <location>
        <begin position="44"/>
        <end position="66"/>
    </location>
</feature>
<keyword evidence="1" id="KW-1133">Transmembrane helix</keyword>
<keyword evidence="1" id="KW-0472">Membrane</keyword>
<organism evidence="2">
    <name type="scientific">Streptococcus constellatus subsp. constellatus</name>
    <dbReference type="NCBI Taxonomy" id="184246"/>
    <lineage>
        <taxon>Bacteria</taxon>
        <taxon>Bacillati</taxon>
        <taxon>Bacillota</taxon>
        <taxon>Bacilli</taxon>
        <taxon>Lactobacillales</taxon>
        <taxon>Streptococcaceae</taxon>
        <taxon>Streptococcus</taxon>
        <taxon>Streptococcus anginosus group</taxon>
    </lineage>
</organism>
<sequence length="232" mass="26855">MTTIVITVALIFLACVTFWLNRDHLRLLRRWHLHHASSLPYHQMIEIILLGVQFCLILACFLLLNVGKSEINFTLFLGQLNWNWRFFLFLLLYLLALIEVTMFVLIGLLEVVFKVDSRVIFQKMAWLAFSKQQPLLSFALILLTTLTDAILYFGILNLFFRKMSLNLPIVVLSFSVVKACSFKGNLERMAALLLFLNIGIWCMVATIVYGWLVGALLLGLTYMMISFKEQHR</sequence>
<feature type="transmembrane region" description="Helical" evidence="1">
    <location>
        <begin position="6"/>
        <end position="23"/>
    </location>
</feature>
<evidence type="ECO:0000256" key="1">
    <source>
        <dbReference type="SAM" id="Phobius"/>
    </source>
</evidence>